<comment type="caution">
    <text evidence="1">The sequence shown here is derived from an EMBL/GenBank/DDBJ whole genome shotgun (WGS) entry which is preliminary data.</text>
</comment>
<dbReference type="Proteomes" id="UP001183410">
    <property type="component" value="Unassembled WGS sequence"/>
</dbReference>
<evidence type="ECO:0000313" key="2">
    <source>
        <dbReference type="Proteomes" id="UP001183410"/>
    </source>
</evidence>
<evidence type="ECO:0000313" key="1">
    <source>
        <dbReference type="EMBL" id="MDT0266808.1"/>
    </source>
</evidence>
<accession>A0ABU2JP88</accession>
<gene>
    <name evidence="1" type="ORF">RM844_10940</name>
</gene>
<proteinExistence type="predicted"/>
<sequence length="200" mass="20221">MSTAASSSAGAARPTHWLGLAAGHTSNAAADRLLHRLATELPLPAEALGQSHRVGDGRLGLSLGLPDADTAGAVARRLAKAAPEAALAAPGAAPRGPAAWAADAATALAAAPDGGRVVLFPGQADLPALLTVAELLSRTAIEAVRVLGGATAAPDALVETHDHLRPERRDDTLLLRLTPARTGFIPFEIPDPHPCCGGEH</sequence>
<keyword evidence="2" id="KW-1185">Reference proteome</keyword>
<reference evidence="2" key="1">
    <citation type="submission" date="2023-07" db="EMBL/GenBank/DDBJ databases">
        <title>30 novel species of actinomycetes from the DSMZ collection.</title>
        <authorList>
            <person name="Nouioui I."/>
        </authorList>
    </citation>
    <scope>NUCLEOTIDE SEQUENCE [LARGE SCALE GENOMIC DNA]</scope>
    <source>
        <strain evidence="2">DSM 44915</strain>
    </source>
</reference>
<dbReference type="RefSeq" id="WP_311666848.1">
    <property type="nucleotide sequence ID" value="NZ_JAVREO010000005.1"/>
</dbReference>
<protein>
    <submittedName>
        <fullName evidence="1">Uncharacterized protein</fullName>
    </submittedName>
</protein>
<organism evidence="1 2">
    <name type="scientific">Streptomyces chisholmiae</name>
    <dbReference type="NCBI Taxonomy" id="3075540"/>
    <lineage>
        <taxon>Bacteria</taxon>
        <taxon>Bacillati</taxon>
        <taxon>Actinomycetota</taxon>
        <taxon>Actinomycetes</taxon>
        <taxon>Kitasatosporales</taxon>
        <taxon>Streptomycetaceae</taxon>
        <taxon>Streptomyces</taxon>
    </lineage>
</organism>
<name>A0ABU2JP88_9ACTN</name>
<dbReference type="EMBL" id="JAVREO010000005">
    <property type="protein sequence ID" value="MDT0266808.1"/>
    <property type="molecule type" value="Genomic_DNA"/>
</dbReference>